<comment type="caution">
    <text evidence="2">The sequence shown here is derived from an EMBL/GenBank/DDBJ whole genome shotgun (WGS) entry which is preliminary data.</text>
</comment>
<feature type="region of interest" description="Disordered" evidence="1">
    <location>
        <begin position="1"/>
        <end position="52"/>
    </location>
</feature>
<sequence>MPPSTGISAPLMNDASWDSGNTNRGATSPTTPVRPSGVSLMSSSRKADAAEAVMSVSMQSGRMVLTRMPRGPSSRR</sequence>
<evidence type="ECO:0000313" key="2">
    <source>
        <dbReference type="EMBL" id="KFG76800.1"/>
    </source>
</evidence>
<organism evidence="2 3">
    <name type="scientific">Streptomyces mutabilis</name>
    <dbReference type="NCBI Taxonomy" id="67332"/>
    <lineage>
        <taxon>Bacteria</taxon>
        <taxon>Bacillati</taxon>
        <taxon>Actinomycetota</taxon>
        <taxon>Actinomycetes</taxon>
        <taxon>Kitasatosporales</taxon>
        <taxon>Streptomycetaceae</taxon>
        <taxon>Streptomyces</taxon>
    </lineage>
</organism>
<name>A0A086N6N2_9ACTN</name>
<dbReference type="EMBL" id="JNFQ01000001">
    <property type="protein sequence ID" value="KFG76800.1"/>
    <property type="molecule type" value="Genomic_DNA"/>
</dbReference>
<protein>
    <submittedName>
        <fullName evidence="2">Uncharacterized protein</fullName>
    </submittedName>
</protein>
<gene>
    <name evidence="2" type="ORF">FM21_12160</name>
</gene>
<proteinExistence type="predicted"/>
<accession>A0A086N6N2</accession>
<dbReference type="AlphaFoldDB" id="A0A086N6N2"/>
<evidence type="ECO:0000313" key="3">
    <source>
        <dbReference type="Proteomes" id="UP000029095"/>
    </source>
</evidence>
<dbReference type="HOGENOM" id="CLU_2652970_0_0_11"/>
<reference evidence="2 3" key="1">
    <citation type="submission" date="2014-05" db="EMBL/GenBank/DDBJ databases">
        <title>Complete genome sequence of the Streptomyces mutabilis TRM45540.</title>
        <authorList>
            <person name="Luo X."/>
            <person name="Zhang L."/>
        </authorList>
    </citation>
    <scope>NUCLEOTIDE SEQUENCE [LARGE SCALE GENOMIC DNA]</scope>
    <source>
        <strain evidence="2 3">TRM45540</strain>
    </source>
</reference>
<dbReference type="Proteomes" id="UP000029095">
    <property type="component" value="Unassembled WGS sequence"/>
</dbReference>
<feature type="compositionally biased region" description="Polar residues" evidence="1">
    <location>
        <begin position="16"/>
        <end position="44"/>
    </location>
</feature>
<keyword evidence="3" id="KW-1185">Reference proteome</keyword>
<evidence type="ECO:0000256" key="1">
    <source>
        <dbReference type="SAM" id="MobiDB-lite"/>
    </source>
</evidence>